<dbReference type="OMA" id="NGLLAMC"/>
<dbReference type="Pfam" id="PF12349">
    <property type="entry name" value="Sterol-sensing"/>
    <property type="match status" value="1"/>
</dbReference>
<feature type="transmembrane region" description="Helical" evidence="8">
    <location>
        <begin position="958"/>
        <end position="977"/>
    </location>
</feature>
<dbReference type="PANTHER" id="PTHR45951:SF3">
    <property type="entry name" value="PROTEIN DISPATCHED"/>
    <property type="match status" value="1"/>
</dbReference>
<dbReference type="PROSITE" id="PS50156">
    <property type="entry name" value="SSD"/>
    <property type="match status" value="1"/>
</dbReference>
<dbReference type="AlphaFoldDB" id="A0A026W815"/>
<feature type="transmembrane region" description="Helical" evidence="8">
    <location>
        <begin position="864"/>
        <end position="883"/>
    </location>
</feature>
<evidence type="ECO:0000256" key="3">
    <source>
        <dbReference type="ARBA" id="ARBA00022989"/>
    </source>
</evidence>
<dbReference type="GO" id="GO:0022857">
    <property type="term" value="F:transmembrane transporter activity"/>
    <property type="evidence" value="ECO:0007669"/>
    <property type="project" value="TreeGrafter"/>
</dbReference>
<feature type="transmembrane region" description="Helical" evidence="8">
    <location>
        <begin position="983"/>
        <end position="1012"/>
    </location>
</feature>
<name>A0A026W815_OOCBI</name>
<dbReference type="Proteomes" id="UP000279307">
    <property type="component" value="Chromosome 4"/>
</dbReference>
<keyword evidence="5" id="KW-0325">Glycoprotein</keyword>
<evidence type="ECO:0000256" key="6">
    <source>
        <dbReference type="ARBA" id="ARBA00038046"/>
    </source>
</evidence>
<dbReference type="OrthoDB" id="193905at2759"/>
<reference evidence="10 12" key="1">
    <citation type="journal article" date="2014" name="Curr. Biol.">
        <title>The genome of the clonal raider ant Cerapachys biroi.</title>
        <authorList>
            <person name="Oxley P.R."/>
            <person name="Ji L."/>
            <person name="Fetter-Pruneda I."/>
            <person name="McKenzie S.K."/>
            <person name="Li C."/>
            <person name="Hu H."/>
            <person name="Zhang G."/>
            <person name="Kronauer D.J."/>
        </authorList>
    </citation>
    <scope>NUCLEOTIDE SEQUENCE [LARGE SCALE GENOMIC DNA]</scope>
</reference>
<evidence type="ECO:0000256" key="8">
    <source>
        <dbReference type="SAM" id="Phobius"/>
    </source>
</evidence>
<comment type="subcellular location">
    <subcellularLocation>
        <location evidence="1">Membrane</location>
        <topology evidence="1">Multi-pass membrane protein</topology>
    </subcellularLocation>
</comment>
<evidence type="ECO:0000256" key="2">
    <source>
        <dbReference type="ARBA" id="ARBA00022692"/>
    </source>
</evidence>
<feature type="region of interest" description="Disordered" evidence="7">
    <location>
        <begin position="88"/>
        <end position="127"/>
    </location>
</feature>
<feature type="transmembrane region" description="Helical" evidence="8">
    <location>
        <begin position="919"/>
        <end position="937"/>
    </location>
</feature>
<evidence type="ECO:0000313" key="12">
    <source>
        <dbReference type="Proteomes" id="UP000053097"/>
    </source>
</evidence>
<reference evidence="11" key="3">
    <citation type="submission" date="2018-07" db="EMBL/GenBank/DDBJ databases">
        <authorList>
            <person name="Mckenzie S.K."/>
            <person name="Kronauer D.J.C."/>
        </authorList>
    </citation>
    <scope>NUCLEOTIDE SEQUENCE</scope>
    <source>
        <strain evidence="11">Clonal line C1</strain>
    </source>
</reference>
<feature type="transmembrane region" description="Helical" evidence="8">
    <location>
        <begin position="15"/>
        <end position="34"/>
    </location>
</feature>
<feature type="transmembrane region" description="Helical" evidence="8">
    <location>
        <begin position="472"/>
        <end position="489"/>
    </location>
</feature>
<reference evidence="11" key="2">
    <citation type="journal article" date="2018" name="Genome Res.">
        <title>The genomic architecture and molecular evolution of ant odorant receptors.</title>
        <authorList>
            <person name="McKenzie S.K."/>
            <person name="Kronauer D.J.C."/>
        </authorList>
    </citation>
    <scope>NUCLEOTIDE SEQUENCE [LARGE SCALE GENOMIC DNA]</scope>
    <source>
        <strain evidence="11">Clonal line C1</strain>
    </source>
</reference>
<dbReference type="InterPro" id="IPR052081">
    <property type="entry name" value="Dispatched_Hh_regulator"/>
</dbReference>
<feature type="transmembrane region" description="Helical" evidence="8">
    <location>
        <begin position="410"/>
        <end position="436"/>
    </location>
</feature>
<evidence type="ECO:0000256" key="1">
    <source>
        <dbReference type="ARBA" id="ARBA00004141"/>
    </source>
</evidence>
<dbReference type="STRING" id="2015173.A0A026W815"/>
<dbReference type="InterPro" id="IPR053958">
    <property type="entry name" value="HMGCR/SNAP/NPC1-like_SSD"/>
</dbReference>
<keyword evidence="4 8" id="KW-0472">Membrane</keyword>
<feature type="transmembrane region" description="Helical" evidence="8">
    <location>
        <begin position="373"/>
        <end position="404"/>
    </location>
</feature>
<protein>
    <submittedName>
        <fullName evidence="10">Dispatched-like protein</fullName>
    </submittedName>
</protein>
<keyword evidence="3 8" id="KW-1133">Transmembrane helix</keyword>
<dbReference type="EMBL" id="QOIP01000004">
    <property type="protein sequence ID" value="RLU23660.1"/>
    <property type="molecule type" value="Genomic_DNA"/>
</dbReference>
<keyword evidence="2 8" id="KW-0812">Transmembrane</keyword>
<evidence type="ECO:0000256" key="5">
    <source>
        <dbReference type="ARBA" id="ARBA00023180"/>
    </source>
</evidence>
<dbReference type="InterPro" id="IPR000731">
    <property type="entry name" value="SSD"/>
</dbReference>
<proteinExistence type="inferred from homology"/>
<feature type="transmembrane region" description="Helical" evidence="8">
    <location>
        <begin position="572"/>
        <end position="592"/>
    </location>
</feature>
<feature type="transmembrane region" description="Helical" evidence="8">
    <location>
        <begin position="501"/>
        <end position="527"/>
    </location>
</feature>
<comment type="similarity">
    <text evidence="6">Belongs to the dispatched family.</text>
</comment>
<evidence type="ECO:0000256" key="7">
    <source>
        <dbReference type="SAM" id="MobiDB-lite"/>
    </source>
</evidence>
<accession>A0A026W815</accession>
<keyword evidence="12" id="KW-1185">Reference proteome</keyword>
<dbReference type="PANTHER" id="PTHR45951">
    <property type="entry name" value="PROTEIN DISPATCHED-RELATED"/>
    <property type="match status" value="1"/>
</dbReference>
<dbReference type="GO" id="GO:0016020">
    <property type="term" value="C:membrane"/>
    <property type="evidence" value="ECO:0007669"/>
    <property type="project" value="UniProtKB-SubCell"/>
</dbReference>
<dbReference type="Gene3D" id="1.20.1640.10">
    <property type="entry name" value="Multidrug efflux transporter AcrB transmembrane domain"/>
    <property type="match status" value="2"/>
</dbReference>
<sequence length="1108" mass="125101">MKAEWFPRVVAHHPYIIFIAVFVLSSICMIIPFMTNKLPDFRDPQMGFEARGTVLAKRLTAWHNLVEATKGRAELIDNPLEYQLYVHQQANQQSDRKKKSRNKNRNKNKKGKNRKKSKTDSNFNQTLTEDPFNEISANCTPTIDINANKNQEHVDGEHFFCNLPTSSYSRVIIGARSKDKDLWSLEGVLAQCRIDDVLRGNVHFPSLCQVAYEGSAHQKCCRSWSPANYVALLSNRTSCLGVTENDLSKVKTLLQQCSHYYYNRQLLPNCADDLKCQREVPAECYARNAVYHLLHYLLDVDFISNAVKKDNENDSTLKSAMLFLPIAASSATLDFYNAIDNDDLTYGDFHVQGMQLGLKTTLFDEQLVSDSRLLLGSFIFITLCIWAYTGSIILTITTIFTVLFSLGISYAVYTLVLRITFFPFMNLLAIVVAIGIGADDAFVYCKIYESGKQQKRSNDGLRCLIQETMKHAFPSMFVTSFTTAVAFFASSVSNVTAINCFSLFAGMTVIANFVLMVTWIPACMVISEHCKITLSPMNFITRKIIRPLRLFGDQVTEAFTAFLIEMTLRLQWIWLPSLGILAIICCVIVFHYPGLQLPDYINFQLFHKSHLFEQYEMTHVRRFWFEREEMIGRDAEILPMRFVWGMNPVDNGNYLDPTDKGTADWDETFNISDPKSQVWLARFCQDLRKQPFYRTTTGPLLPNCFIESLRSWMERRCEDPIDPSINYAPCCQSSRFPFKPDVLQRCAAAANAELHRSPYLWIRNGGISAGLKFVKPTALSSPPMLNDTLANATELIPEIKALIVEYDSTYAYTFSFTNMDEFFHQVESWMQKQLRDAPKGMRGGWFVSNLEFYELQRALHEGTLWAIGVSLMLALIVLAFVTLNPLISLFAIMTVGAAIIVTVAILILLGWKLDVLESVAVSTAIGLAVDFSLHYAVSYKGCISNKRTDRVKVALQRMGGPTLMAAVTSGAAGALMLPSHVLAYIQIGVFLLLVMGVSWLYATLFLCPMLAIMGPLQFAQFKYSKLKRLICFHKYNDDDNVIEADKDNNQAKKICKGRGMQSESTLSTSSSACQFHCSELETLAVRPPSPSLPPSPLSTLLPQNLYVN</sequence>
<feature type="transmembrane region" description="Helical" evidence="8">
    <location>
        <begin position="890"/>
        <end position="913"/>
    </location>
</feature>
<evidence type="ECO:0000313" key="11">
    <source>
        <dbReference type="EMBL" id="RLU23660.1"/>
    </source>
</evidence>
<feature type="compositionally biased region" description="Basic residues" evidence="7">
    <location>
        <begin position="96"/>
        <end position="117"/>
    </location>
</feature>
<dbReference type="Proteomes" id="UP000053097">
    <property type="component" value="Unassembled WGS sequence"/>
</dbReference>
<organism evidence="10 12">
    <name type="scientific">Ooceraea biroi</name>
    <name type="common">Clonal raider ant</name>
    <name type="synonym">Cerapachys biroi</name>
    <dbReference type="NCBI Taxonomy" id="2015173"/>
    <lineage>
        <taxon>Eukaryota</taxon>
        <taxon>Metazoa</taxon>
        <taxon>Ecdysozoa</taxon>
        <taxon>Arthropoda</taxon>
        <taxon>Hexapoda</taxon>
        <taxon>Insecta</taxon>
        <taxon>Pterygota</taxon>
        <taxon>Neoptera</taxon>
        <taxon>Endopterygota</taxon>
        <taxon>Hymenoptera</taxon>
        <taxon>Apocrita</taxon>
        <taxon>Aculeata</taxon>
        <taxon>Formicoidea</taxon>
        <taxon>Formicidae</taxon>
        <taxon>Dorylinae</taxon>
        <taxon>Ooceraea</taxon>
    </lineage>
</organism>
<evidence type="ECO:0000256" key="4">
    <source>
        <dbReference type="ARBA" id="ARBA00023136"/>
    </source>
</evidence>
<evidence type="ECO:0000259" key="9">
    <source>
        <dbReference type="PROSITE" id="PS50156"/>
    </source>
</evidence>
<feature type="domain" description="SSD" evidence="9">
    <location>
        <begin position="391"/>
        <end position="526"/>
    </location>
</feature>
<dbReference type="EMBL" id="KK107372">
    <property type="protein sequence ID" value="EZA51791.1"/>
    <property type="molecule type" value="Genomic_DNA"/>
</dbReference>
<dbReference type="SUPFAM" id="SSF82866">
    <property type="entry name" value="Multidrug efflux transporter AcrB transmembrane domain"/>
    <property type="match status" value="2"/>
</dbReference>
<evidence type="ECO:0000313" key="10">
    <source>
        <dbReference type="EMBL" id="EZA51791.1"/>
    </source>
</evidence>
<dbReference type="GO" id="GO:0007224">
    <property type="term" value="P:smoothened signaling pathway"/>
    <property type="evidence" value="ECO:0007669"/>
    <property type="project" value="TreeGrafter"/>
</dbReference>
<gene>
    <name evidence="11" type="ORF">DMN91_003866</name>
    <name evidence="10" type="ORF">X777_09548</name>
</gene>